<dbReference type="CDD" id="cd16320">
    <property type="entry name" value="MraZ_N"/>
    <property type="match status" value="1"/>
</dbReference>
<dbReference type="InterPro" id="IPR007159">
    <property type="entry name" value="SpoVT-AbrB_dom"/>
</dbReference>
<dbReference type="Proteomes" id="UP000186670">
    <property type="component" value="Unassembled WGS sequence"/>
</dbReference>
<dbReference type="InterPro" id="IPR020603">
    <property type="entry name" value="MraZ_dom"/>
</dbReference>
<dbReference type="InterPro" id="IPR003444">
    <property type="entry name" value="MraZ"/>
</dbReference>
<sequence>MLIGEYTHSIDPKKRVSLPAKFRKEVGKKVIMTHGLDNCLSIYTLKEWEKISEKLSGLSMGQADQRSFNRFMLAGAVETEVDSVGRILIPDFLKDYAKLKTKVVLTGVYNHIEIWDEKMWRIYKQKIENQADALAEKLGEIGVI</sequence>
<evidence type="ECO:0000256" key="1">
    <source>
        <dbReference type="ARBA" id="ARBA00013860"/>
    </source>
</evidence>
<comment type="similarity">
    <text evidence="7">Belongs to the MraZ family.</text>
</comment>
<keyword evidence="6 7" id="KW-0804">Transcription</keyword>
<dbReference type="GO" id="GO:0003700">
    <property type="term" value="F:DNA-binding transcription factor activity"/>
    <property type="evidence" value="ECO:0007669"/>
    <property type="project" value="UniProtKB-UniRule"/>
</dbReference>
<dbReference type="Pfam" id="PF02381">
    <property type="entry name" value="MraZ"/>
    <property type="match status" value="2"/>
</dbReference>
<feature type="domain" description="SpoVT-AbrB" evidence="8">
    <location>
        <begin position="76"/>
        <end position="119"/>
    </location>
</feature>
<dbReference type="AlphaFoldDB" id="A0A1F5ELL1"/>
<comment type="subcellular location">
    <subcellularLocation>
        <location evidence="7">Cytoplasm</location>
        <location evidence="7">Nucleoid</location>
    </subcellularLocation>
</comment>
<dbReference type="Gene3D" id="3.40.1550.20">
    <property type="entry name" value="Transcriptional regulator MraZ domain"/>
    <property type="match status" value="1"/>
</dbReference>
<evidence type="ECO:0000256" key="4">
    <source>
        <dbReference type="ARBA" id="ARBA00023015"/>
    </source>
</evidence>
<dbReference type="PANTHER" id="PTHR34701">
    <property type="entry name" value="TRANSCRIPTIONAL REGULATOR MRAZ"/>
    <property type="match status" value="1"/>
</dbReference>
<reference evidence="9 10" key="1">
    <citation type="journal article" date="2016" name="Nat. Commun.">
        <title>Thousands of microbial genomes shed light on interconnected biogeochemical processes in an aquifer system.</title>
        <authorList>
            <person name="Anantharaman K."/>
            <person name="Brown C.T."/>
            <person name="Hug L.A."/>
            <person name="Sharon I."/>
            <person name="Castelle C.J."/>
            <person name="Probst A.J."/>
            <person name="Thomas B.C."/>
            <person name="Singh A."/>
            <person name="Wilkins M.J."/>
            <person name="Karaoz U."/>
            <person name="Brodie E.L."/>
            <person name="Williams K.H."/>
            <person name="Hubbard S.S."/>
            <person name="Banfield J.F."/>
        </authorList>
    </citation>
    <scope>NUCLEOTIDE SEQUENCE [LARGE SCALE GENOMIC DNA]</scope>
</reference>
<dbReference type="GO" id="GO:0000976">
    <property type="term" value="F:transcription cis-regulatory region binding"/>
    <property type="evidence" value="ECO:0007669"/>
    <property type="project" value="TreeGrafter"/>
</dbReference>
<dbReference type="GO" id="GO:0051301">
    <property type="term" value="P:cell division"/>
    <property type="evidence" value="ECO:0007669"/>
    <property type="project" value="UniProtKB-KW"/>
</dbReference>
<dbReference type="GO" id="GO:0009295">
    <property type="term" value="C:nucleoid"/>
    <property type="evidence" value="ECO:0007669"/>
    <property type="project" value="UniProtKB-SubCell"/>
</dbReference>
<dbReference type="GO" id="GO:0005737">
    <property type="term" value="C:cytoplasm"/>
    <property type="evidence" value="ECO:0007669"/>
    <property type="project" value="UniProtKB-UniRule"/>
</dbReference>
<dbReference type="CDD" id="cd16321">
    <property type="entry name" value="MraZ_C"/>
    <property type="match status" value="1"/>
</dbReference>
<feature type="domain" description="SpoVT-AbrB" evidence="8">
    <location>
        <begin position="5"/>
        <end position="47"/>
    </location>
</feature>
<dbReference type="InterPro" id="IPR038619">
    <property type="entry name" value="MraZ_sf"/>
</dbReference>
<evidence type="ECO:0000259" key="8">
    <source>
        <dbReference type="PROSITE" id="PS51740"/>
    </source>
</evidence>
<dbReference type="PANTHER" id="PTHR34701:SF1">
    <property type="entry name" value="TRANSCRIPTIONAL REGULATOR MRAZ"/>
    <property type="match status" value="1"/>
</dbReference>
<comment type="subunit">
    <text evidence="7">Forms oligomers.</text>
</comment>
<evidence type="ECO:0000256" key="3">
    <source>
        <dbReference type="ARBA" id="ARBA00022737"/>
    </source>
</evidence>
<evidence type="ECO:0000256" key="2">
    <source>
        <dbReference type="ARBA" id="ARBA00022490"/>
    </source>
</evidence>
<dbReference type="PROSITE" id="PS51740">
    <property type="entry name" value="SPOVT_ABRB"/>
    <property type="match status" value="2"/>
</dbReference>
<comment type="caution">
    <text evidence="9">The sequence shown here is derived from an EMBL/GenBank/DDBJ whole genome shotgun (WGS) entry which is preliminary data.</text>
</comment>
<evidence type="ECO:0000256" key="6">
    <source>
        <dbReference type="ARBA" id="ARBA00023163"/>
    </source>
</evidence>
<dbReference type="InterPro" id="IPR035644">
    <property type="entry name" value="MraZ_C"/>
</dbReference>
<dbReference type="NCBIfam" id="TIGR00242">
    <property type="entry name" value="division/cell wall cluster transcriptional repressor MraZ"/>
    <property type="match status" value="1"/>
</dbReference>
<accession>A0A1F5ELL1</accession>
<name>A0A1F5ELL1_9BACT</name>
<keyword evidence="9" id="KW-0131">Cell cycle</keyword>
<keyword evidence="4 7" id="KW-0805">Transcription regulation</keyword>
<dbReference type="EMBL" id="MEZZ01000036">
    <property type="protein sequence ID" value="OGD68271.1"/>
    <property type="molecule type" value="Genomic_DNA"/>
</dbReference>
<dbReference type="InterPro" id="IPR035642">
    <property type="entry name" value="MraZ_N"/>
</dbReference>
<dbReference type="InterPro" id="IPR037914">
    <property type="entry name" value="SpoVT-AbrB_sf"/>
</dbReference>
<organism evidence="9 10">
    <name type="scientific">Candidatus Campbellbacteria bacterium RIFCSPHIGHO2_01_FULL_34_10</name>
    <dbReference type="NCBI Taxonomy" id="1797577"/>
    <lineage>
        <taxon>Bacteria</taxon>
        <taxon>Candidatus Campbelliibacteriota</taxon>
    </lineage>
</organism>
<keyword evidence="2 7" id="KW-0963">Cytoplasm</keyword>
<evidence type="ECO:0000313" key="9">
    <source>
        <dbReference type="EMBL" id="OGD68271.1"/>
    </source>
</evidence>
<dbReference type="GO" id="GO:2000143">
    <property type="term" value="P:negative regulation of DNA-templated transcription initiation"/>
    <property type="evidence" value="ECO:0007669"/>
    <property type="project" value="TreeGrafter"/>
</dbReference>
<proteinExistence type="inferred from homology"/>
<evidence type="ECO:0000313" key="10">
    <source>
        <dbReference type="Proteomes" id="UP000186670"/>
    </source>
</evidence>
<dbReference type="HAMAP" id="MF_01008">
    <property type="entry name" value="MraZ"/>
    <property type="match status" value="1"/>
</dbReference>
<dbReference type="SUPFAM" id="SSF89447">
    <property type="entry name" value="AbrB/MazE/MraZ-like"/>
    <property type="match status" value="1"/>
</dbReference>
<keyword evidence="5 7" id="KW-0238">DNA-binding</keyword>
<evidence type="ECO:0000256" key="5">
    <source>
        <dbReference type="ARBA" id="ARBA00023125"/>
    </source>
</evidence>
<gene>
    <name evidence="7" type="primary">mraZ</name>
    <name evidence="9" type="ORF">A2811_01105</name>
</gene>
<keyword evidence="3" id="KW-0677">Repeat</keyword>
<evidence type="ECO:0000256" key="7">
    <source>
        <dbReference type="HAMAP-Rule" id="MF_01008"/>
    </source>
</evidence>
<protein>
    <recommendedName>
        <fullName evidence="1 7">Transcriptional regulator MraZ</fullName>
    </recommendedName>
</protein>
<keyword evidence="9" id="KW-0132">Cell division</keyword>